<keyword evidence="2" id="KW-1185">Reference proteome</keyword>
<reference evidence="1" key="1">
    <citation type="submission" date="2021-06" db="EMBL/GenBank/DDBJ databases">
        <authorList>
            <person name="Kallberg Y."/>
            <person name="Tangrot J."/>
            <person name="Rosling A."/>
        </authorList>
    </citation>
    <scope>NUCLEOTIDE SEQUENCE</scope>
    <source>
        <strain evidence="1">MA453B</strain>
    </source>
</reference>
<dbReference type="EMBL" id="CAJVPY010011016">
    <property type="protein sequence ID" value="CAG8723695.1"/>
    <property type="molecule type" value="Genomic_DNA"/>
</dbReference>
<dbReference type="OrthoDB" id="2441667at2759"/>
<evidence type="ECO:0000313" key="1">
    <source>
        <dbReference type="EMBL" id="CAG8723695.1"/>
    </source>
</evidence>
<name>A0A9N9I743_9GLOM</name>
<comment type="caution">
    <text evidence="1">The sequence shown here is derived from an EMBL/GenBank/DDBJ whole genome shotgun (WGS) entry which is preliminary data.</text>
</comment>
<evidence type="ECO:0000313" key="2">
    <source>
        <dbReference type="Proteomes" id="UP000789405"/>
    </source>
</evidence>
<organism evidence="1 2">
    <name type="scientific">Dentiscutata erythropus</name>
    <dbReference type="NCBI Taxonomy" id="1348616"/>
    <lineage>
        <taxon>Eukaryota</taxon>
        <taxon>Fungi</taxon>
        <taxon>Fungi incertae sedis</taxon>
        <taxon>Mucoromycota</taxon>
        <taxon>Glomeromycotina</taxon>
        <taxon>Glomeromycetes</taxon>
        <taxon>Diversisporales</taxon>
        <taxon>Gigasporaceae</taxon>
        <taxon>Dentiscutata</taxon>
    </lineage>
</organism>
<dbReference type="Proteomes" id="UP000789405">
    <property type="component" value="Unassembled WGS sequence"/>
</dbReference>
<proteinExistence type="predicted"/>
<feature type="non-terminal residue" evidence="1">
    <location>
        <position position="173"/>
    </location>
</feature>
<dbReference type="AlphaFoldDB" id="A0A9N9I743"/>
<accession>A0A9N9I743</accession>
<protein>
    <submittedName>
        <fullName evidence="1">7645_t:CDS:1</fullName>
    </submittedName>
</protein>
<gene>
    <name evidence="1" type="ORF">DERYTH_LOCUS14519</name>
</gene>
<sequence>TNADYWDMRCWKTEKLKQELKNYNISFEANATCSELITLLNNYLGSGMIDFEKIQDKENENIDFIGPNTIYFLLNLRWALKQNQQLGRRGGKRISPNVVSALKTFFMASQLDQSNRFTAKDIVNGLQEMVKNSEIFEDDEIPTEQAVKSWISRFSKSLKELSAAEVLTSETSA</sequence>